<feature type="domain" description="S1 motif" evidence="10">
    <location>
        <begin position="642"/>
        <end position="722"/>
    </location>
</feature>
<dbReference type="GO" id="GO:0008859">
    <property type="term" value="F:exoribonuclease II activity"/>
    <property type="evidence" value="ECO:0007669"/>
    <property type="project" value="UniProtKB-UniRule"/>
</dbReference>
<keyword evidence="12" id="KW-1185">Reference proteome</keyword>
<keyword evidence="7 8" id="KW-0694">RNA-binding</keyword>
<organism evidence="11 12">
    <name type="scientific">Granulicatella balaenopterae</name>
    <dbReference type="NCBI Taxonomy" id="137733"/>
    <lineage>
        <taxon>Bacteria</taxon>
        <taxon>Bacillati</taxon>
        <taxon>Bacillota</taxon>
        <taxon>Bacilli</taxon>
        <taxon>Lactobacillales</taxon>
        <taxon>Carnobacteriaceae</taxon>
        <taxon>Granulicatella</taxon>
    </lineage>
</organism>
<dbReference type="InterPro" id="IPR004476">
    <property type="entry name" value="RNase_II/RNase_R"/>
</dbReference>
<evidence type="ECO:0000259" key="10">
    <source>
        <dbReference type="PROSITE" id="PS50126"/>
    </source>
</evidence>
<dbReference type="PROSITE" id="PS50126">
    <property type="entry name" value="S1"/>
    <property type="match status" value="1"/>
</dbReference>
<dbReference type="SUPFAM" id="SSF50249">
    <property type="entry name" value="Nucleic acid-binding proteins"/>
    <property type="match status" value="3"/>
</dbReference>
<dbReference type="CDD" id="cd04471">
    <property type="entry name" value="S1_RNase_R"/>
    <property type="match status" value="1"/>
</dbReference>
<dbReference type="Pfam" id="PF00773">
    <property type="entry name" value="RNB"/>
    <property type="match status" value="1"/>
</dbReference>
<sequence>MKEINQQIIEKVKNFFKEHEKEQFFVKEVSEALKMEHSSDFKELVKALAHLEERGHLMLTSKGKFGLKEEKDIVEGIFRANERGFGFVTVTEGEPDLFVPRGNTKNAMDGDKVVVKIQQQVRNIPDKSAEAKVMKVLERKLSQVVGVYTRYSSEFAEKNGIIGEIALKDKKLSNFTCVVGENGLNPVDGTIVIAEICDYRYQGKDNQLKTVIKKEIGYKDEVGMDILTILLQMGIPTEFSEEVMREANAVSEVITEKEKEDRVDLTKLPTITIDGADAKDLDDAISLEKKADGTYRLGVHIADVSHYVTEHSEIDQEAYTRATSVYLTDRVVPMLPQRLSNGICSLNPHEERLTMTCMMDIDQSGTVFHHEIYPSLIISDHRLTYDEVNEVYAREEATTQKYQDINQMLWDMKDLHDILARRRHARGAIDFDSKEAKILVDEEGKPTEIILRERGISERLIESFMLSANETVARHFEQLKLPFIYRIHEQPDSERMQRFLEFITAFGVVITGTNDTISPKKLQKALEEVKGETYEAVVSTMMLRSMKQAKYDVVPTGHYGLAAEDYTHFTSPIRRYPDLIVHRMIRYYHQHGTKLSHEEEIGLEAKLQDIAEQSSKMERLAVTAERAVDEMKKAEFMVEKVGQTFDAVVSSVTKFGIFVELPNTVEGLIHISQMQSDYFVFIESQLVLMGERTGQSYRIGDKVRVKLVKVDIDAREIDFLLEADVEAIEGLSQVSNSVNRRHKRPVKSQERRKVSSQSKTHKKVVRDDKKEGRKKDTKPKRKYKAKDKKKKKLKTKDRKNKGKRSFTIRNV</sequence>
<dbReference type="HAMAP" id="MF_01895">
    <property type="entry name" value="RNase_R"/>
    <property type="match status" value="1"/>
</dbReference>
<evidence type="ECO:0000313" key="12">
    <source>
        <dbReference type="Proteomes" id="UP000198556"/>
    </source>
</evidence>
<evidence type="ECO:0000256" key="6">
    <source>
        <dbReference type="ARBA" id="ARBA00022839"/>
    </source>
</evidence>
<gene>
    <name evidence="8" type="primary">rnr</name>
    <name evidence="11" type="ORF">SAMN05421767_10312</name>
</gene>
<dbReference type="InterPro" id="IPR013223">
    <property type="entry name" value="RNase_B_OB_dom"/>
</dbReference>
<dbReference type="PANTHER" id="PTHR23355">
    <property type="entry name" value="RIBONUCLEASE"/>
    <property type="match status" value="1"/>
</dbReference>
<feature type="compositionally biased region" description="Basic residues" evidence="9">
    <location>
        <begin position="775"/>
        <end position="811"/>
    </location>
</feature>
<evidence type="ECO:0000313" key="11">
    <source>
        <dbReference type="EMBL" id="SEQ64062.1"/>
    </source>
</evidence>
<evidence type="ECO:0000256" key="2">
    <source>
        <dbReference type="ARBA" id="ARBA00004496"/>
    </source>
</evidence>
<dbReference type="GO" id="GO:0003723">
    <property type="term" value="F:RNA binding"/>
    <property type="evidence" value="ECO:0007669"/>
    <property type="project" value="UniProtKB-UniRule"/>
</dbReference>
<comment type="function">
    <text evidence="8">3'-5' exoribonuclease that releases 5'-nucleoside monophosphates and is involved in maturation of structured RNAs.</text>
</comment>
<proteinExistence type="inferred from homology"/>
<keyword evidence="3 8" id="KW-0963">Cytoplasm</keyword>
<dbReference type="AlphaFoldDB" id="A0A1H9HPA2"/>
<name>A0A1H9HPA2_9LACT</name>
<dbReference type="GO" id="GO:0005829">
    <property type="term" value="C:cytosol"/>
    <property type="evidence" value="ECO:0007669"/>
    <property type="project" value="TreeGrafter"/>
</dbReference>
<evidence type="ECO:0000256" key="5">
    <source>
        <dbReference type="ARBA" id="ARBA00022801"/>
    </source>
</evidence>
<dbReference type="InterPro" id="IPR011805">
    <property type="entry name" value="RNase_R"/>
</dbReference>
<dbReference type="Pfam" id="PF17876">
    <property type="entry name" value="CSD2"/>
    <property type="match status" value="1"/>
</dbReference>
<evidence type="ECO:0000256" key="4">
    <source>
        <dbReference type="ARBA" id="ARBA00022722"/>
    </source>
</evidence>
<dbReference type="NCBIfam" id="TIGR02063">
    <property type="entry name" value="RNase_R"/>
    <property type="match status" value="1"/>
</dbReference>
<comment type="similarity">
    <text evidence="8">Belongs to the RNR ribonuclease family. RNase R subfamily.</text>
</comment>
<comment type="subcellular location">
    <subcellularLocation>
        <location evidence="2 8">Cytoplasm</location>
    </subcellularLocation>
</comment>
<reference evidence="11 12" key="1">
    <citation type="submission" date="2016-10" db="EMBL/GenBank/DDBJ databases">
        <authorList>
            <person name="de Groot N.N."/>
        </authorList>
    </citation>
    <scope>NUCLEOTIDE SEQUENCE [LARGE SCALE GENOMIC DNA]</scope>
    <source>
        <strain evidence="11 12">DSM 15827</strain>
    </source>
</reference>
<comment type="catalytic activity">
    <reaction evidence="1 8">
        <text>Exonucleolytic cleavage in the 3'- to 5'-direction to yield nucleoside 5'-phosphates.</text>
        <dbReference type="EC" id="3.1.13.1"/>
    </reaction>
</comment>
<keyword evidence="4 8" id="KW-0540">Nuclease</keyword>
<dbReference type="InterPro" id="IPR012340">
    <property type="entry name" value="NA-bd_OB-fold"/>
</dbReference>
<feature type="compositionally biased region" description="Basic and acidic residues" evidence="9">
    <location>
        <begin position="765"/>
        <end position="774"/>
    </location>
</feature>
<evidence type="ECO:0000256" key="7">
    <source>
        <dbReference type="ARBA" id="ARBA00022884"/>
    </source>
</evidence>
<dbReference type="STRING" id="137733.SAMN05421767_10312"/>
<dbReference type="NCBIfam" id="TIGR00358">
    <property type="entry name" value="3_prime_RNase"/>
    <property type="match status" value="1"/>
</dbReference>
<dbReference type="PROSITE" id="PS01175">
    <property type="entry name" value="RIBONUCLEASE_II"/>
    <property type="match status" value="1"/>
</dbReference>
<dbReference type="GO" id="GO:0006402">
    <property type="term" value="P:mRNA catabolic process"/>
    <property type="evidence" value="ECO:0007669"/>
    <property type="project" value="TreeGrafter"/>
</dbReference>
<evidence type="ECO:0000256" key="9">
    <source>
        <dbReference type="SAM" id="MobiDB-lite"/>
    </source>
</evidence>
<keyword evidence="6 8" id="KW-0269">Exonuclease</keyword>
<dbReference type="SMART" id="SM00955">
    <property type="entry name" value="RNB"/>
    <property type="match status" value="1"/>
</dbReference>
<dbReference type="Proteomes" id="UP000198556">
    <property type="component" value="Unassembled WGS sequence"/>
</dbReference>
<dbReference type="EC" id="3.1.13.1" evidence="8"/>
<dbReference type="InterPro" id="IPR022966">
    <property type="entry name" value="RNase_II/R_CS"/>
</dbReference>
<dbReference type="InterPro" id="IPR050180">
    <property type="entry name" value="RNR_Ribonuclease"/>
</dbReference>
<dbReference type="InterPro" id="IPR040476">
    <property type="entry name" value="CSD2"/>
</dbReference>
<evidence type="ECO:0000256" key="1">
    <source>
        <dbReference type="ARBA" id="ARBA00001849"/>
    </source>
</evidence>
<dbReference type="PANTHER" id="PTHR23355:SF9">
    <property type="entry name" value="DIS3-LIKE EXONUCLEASE 2"/>
    <property type="match status" value="1"/>
</dbReference>
<accession>A0A1H9HPA2</accession>
<evidence type="ECO:0000256" key="8">
    <source>
        <dbReference type="HAMAP-Rule" id="MF_01895"/>
    </source>
</evidence>
<dbReference type="InterPro" id="IPR001900">
    <property type="entry name" value="RNase_II/R"/>
</dbReference>
<dbReference type="InterPro" id="IPR003029">
    <property type="entry name" value="S1_domain"/>
</dbReference>
<keyword evidence="5 8" id="KW-0378">Hydrolase</keyword>
<dbReference type="Gene3D" id="2.40.50.140">
    <property type="entry name" value="Nucleic acid-binding proteins"/>
    <property type="match status" value="2"/>
</dbReference>
<feature type="region of interest" description="Disordered" evidence="9">
    <location>
        <begin position="736"/>
        <end position="811"/>
    </location>
</feature>
<dbReference type="EMBL" id="FOGF01000003">
    <property type="protein sequence ID" value="SEQ64062.1"/>
    <property type="molecule type" value="Genomic_DNA"/>
</dbReference>
<evidence type="ECO:0000256" key="3">
    <source>
        <dbReference type="ARBA" id="ARBA00022490"/>
    </source>
</evidence>
<dbReference type="SMART" id="SM00316">
    <property type="entry name" value="S1"/>
    <property type="match status" value="1"/>
</dbReference>
<protein>
    <recommendedName>
        <fullName evidence="8">Ribonuclease R</fullName>
        <shortName evidence="8">RNase R</shortName>
        <ecNumber evidence="8">3.1.13.1</ecNumber>
    </recommendedName>
</protein>
<dbReference type="Pfam" id="PF08206">
    <property type="entry name" value="OB_RNB"/>
    <property type="match status" value="1"/>
</dbReference>
<dbReference type="Pfam" id="PF00575">
    <property type="entry name" value="S1"/>
    <property type="match status" value="1"/>
</dbReference>